<dbReference type="OrthoDB" id="2720224at2"/>
<dbReference type="EMBL" id="NOWF01000021">
    <property type="protein sequence ID" value="OYD06110.1"/>
    <property type="molecule type" value="Genomic_DNA"/>
</dbReference>
<gene>
    <name evidence="1" type="ORF">CHM34_18090</name>
</gene>
<comment type="caution">
    <text evidence="1">The sequence shown here is derived from an EMBL/GenBank/DDBJ whole genome shotgun (WGS) entry which is preliminary data.</text>
</comment>
<organism evidence="1 2">
    <name type="scientific">Paludifilum halophilum</name>
    <dbReference type="NCBI Taxonomy" id="1642702"/>
    <lineage>
        <taxon>Bacteria</taxon>
        <taxon>Bacillati</taxon>
        <taxon>Bacillota</taxon>
        <taxon>Bacilli</taxon>
        <taxon>Bacillales</taxon>
        <taxon>Thermoactinomycetaceae</taxon>
        <taxon>Paludifilum</taxon>
    </lineage>
</organism>
<dbReference type="AlphaFoldDB" id="A0A235B1D9"/>
<name>A0A235B1D9_9BACL</name>
<proteinExistence type="predicted"/>
<accession>A0A235B1D9</accession>
<sequence length="312" mass="36462">MTYKQIHFHKMRMYKAVIQKEAMATDSVRKEYKSEKELDDKIKHVLDSHAINNCIRLGGEETSDVFELINKDDKYIFAKLGRSRDYFSVQLRDRKTMEGFPIEKKDGQDLELFTYVLIDRENYVLSYLRDKSAPFIQQLSKLIDVYCKAQNLCAEISSVIIDDAIPLLSKKKIIGSMYYTVSVPQWQLIDIDNLGLTEDDFELLDDKNTVQLEVKLLAQRNKDSIKDKSKLGNFIENVLSRGARKLKIKAKDEGEYMQTYPIEDSPFTRRERFDFNRNADDVEKEIQEKLICIYEGDKDDILRYVRKGGNGE</sequence>
<evidence type="ECO:0000313" key="2">
    <source>
        <dbReference type="Proteomes" id="UP000215459"/>
    </source>
</evidence>
<reference evidence="1 2" key="1">
    <citation type="submission" date="2017-07" db="EMBL/GenBank/DDBJ databases">
        <title>The genome sequence of Paludifilum halophilum highlights mechanisms for microbial adaptation to high salt environemnts.</title>
        <authorList>
            <person name="Belbahri L."/>
        </authorList>
    </citation>
    <scope>NUCLEOTIDE SEQUENCE [LARGE SCALE GENOMIC DNA]</scope>
    <source>
        <strain evidence="1 2">DSM 102817</strain>
    </source>
</reference>
<evidence type="ECO:0000313" key="1">
    <source>
        <dbReference type="EMBL" id="OYD06110.1"/>
    </source>
</evidence>
<protein>
    <submittedName>
        <fullName evidence="1">Uncharacterized protein</fullName>
    </submittedName>
</protein>
<keyword evidence="2" id="KW-1185">Reference proteome</keyword>
<dbReference type="RefSeq" id="WP_094266011.1">
    <property type="nucleotide sequence ID" value="NZ_NOWF01000021.1"/>
</dbReference>
<dbReference type="Proteomes" id="UP000215459">
    <property type="component" value="Unassembled WGS sequence"/>
</dbReference>